<dbReference type="InterPro" id="IPR050448">
    <property type="entry name" value="OpgB/LTA_synthase_biosynth"/>
</dbReference>
<evidence type="ECO:0000313" key="9">
    <source>
        <dbReference type="Proteomes" id="UP001155182"/>
    </source>
</evidence>
<dbReference type="EMBL" id="JAMWYS010000058">
    <property type="protein sequence ID" value="MCO4294619.1"/>
    <property type="molecule type" value="Genomic_DNA"/>
</dbReference>
<keyword evidence="5 6" id="KW-0472">Membrane</keyword>
<organism evidence="8 9">
    <name type="scientific">Solitalea agri</name>
    <dbReference type="NCBI Taxonomy" id="2953739"/>
    <lineage>
        <taxon>Bacteria</taxon>
        <taxon>Pseudomonadati</taxon>
        <taxon>Bacteroidota</taxon>
        <taxon>Sphingobacteriia</taxon>
        <taxon>Sphingobacteriales</taxon>
        <taxon>Sphingobacteriaceae</taxon>
        <taxon>Solitalea</taxon>
    </lineage>
</organism>
<feature type="domain" description="Sulfatase N-terminal" evidence="7">
    <location>
        <begin position="245"/>
        <end position="537"/>
    </location>
</feature>
<evidence type="ECO:0000256" key="3">
    <source>
        <dbReference type="ARBA" id="ARBA00022692"/>
    </source>
</evidence>
<evidence type="ECO:0000256" key="5">
    <source>
        <dbReference type="ARBA" id="ARBA00023136"/>
    </source>
</evidence>
<dbReference type="RefSeq" id="WP_252589650.1">
    <property type="nucleotide sequence ID" value="NZ_JAMWYS010000058.1"/>
</dbReference>
<dbReference type="PANTHER" id="PTHR47371:SF3">
    <property type="entry name" value="PHOSPHOGLYCEROL TRANSFERASE I"/>
    <property type="match status" value="1"/>
</dbReference>
<protein>
    <submittedName>
        <fullName evidence="8">LTA synthase family protein</fullName>
    </submittedName>
</protein>
<dbReference type="SUPFAM" id="SSF53649">
    <property type="entry name" value="Alkaline phosphatase-like"/>
    <property type="match status" value="1"/>
</dbReference>
<gene>
    <name evidence="8" type="ORF">NF867_17290</name>
</gene>
<name>A0A9X2F5M8_9SPHI</name>
<dbReference type="CDD" id="cd16015">
    <property type="entry name" value="LTA_synthase"/>
    <property type="match status" value="1"/>
</dbReference>
<feature type="transmembrane region" description="Helical" evidence="6">
    <location>
        <begin position="138"/>
        <end position="158"/>
    </location>
</feature>
<feature type="transmembrane region" description="Helical" evidence="6">
    <location>
        <begin position="62"/>
        <end position="82"/>
    </location>
</feature>
<accession>A0A9X2F5M8</accession>
<dbReference type="Gene3D" id="3.40.720.10">
    <property type="entry name" value="Alkaline Phosphatase, subunit A"/>
    <property type="match status" value="1"/>
</dbReference>
<proteinExistence type="predicted"/>
<comment type="caution">
    <text evidence="8">The sequence shown here is derived from an EMBL/GenBank/DDBJ whole genome shotgun (WGS) entry which is preliminary data.</text>
</comment>
<feature type="transmembrane region" description="Helical" evidence="6">
    <location>
        <begin position="113"/>
        <end position="131"/>
    </location>
</feature>
<evidence type="ECO:0000256" key="2">
    <source>
        <dbReference type="ARBA" id="ARBA00022475"/>
    </source>
</evidence>
<evidence type="ECO:0000256" key="4">
    <source>
        <dbReference type="ARBA" id="ARBA00022989"/>
    </source>
</evidence>
<reference evidence="8" key="1">
    <citation type="submission" date="2022-06" db="EMBL/GenBank/DDBJ databases">
        <title>Solitalea sp. MAHUQ-68 isolated from rhizospheric soil.</title>
        <authorList>
            <person name="Huq M.A."/>
        </authorList>
    </citation>
    <scope>NUCLEOTIDE SEQUENCE</scope>
    <source>
        <strain evidence="8">MAHUQ-68</strain>
    </source>
</reference>
<dbReference type="InterPro" id="IPR017850">
    <property type="entry name" value="Alkaline_phosphatase_core_sf"/>
</dbReference>
<dbReference type="InterPro" id="IPR000917">
    <property type="entry name" value="Sulfatase_N"/>
</dbReference>
<dbReference type="Proteomes" id="UP001155182">
    <property type="component" value="Unassembled WGS sequence"/>
</dbReference>
<feature type="transmembrane region" description="Helical" evidence="6">
    <location>
        <begin position="35"/>
        <end position="55"/>
    </location>
</feature>
<evidence type="ECO:0000259" key="7">
    <source>
        <dbReference type="Pfam" id="PF00884"/>
    </source>
</evidence>
<keyword evidence="3 6" id="KW-0812">Transmembrane</keyword>
<keyword evidence="2" id="KW-1003">Cell membrane</keyword>
<dbReference type="GO" id="GO:0005886">
    <property type="term" value="C:plasma membrane"/>
    <property type="evidence" value="ECO:0007669"/>
    <property type="project" value="UniProtKB-SubCell"/>
</dbReference>
<comment type="subcellular location">
    <subcellularLocation>
        <location evidence="1">Cell membrane</location>
        <topology evidence="1">Multi-pass membrane protein</topology>
    </subcellularLocation>
</comment>
<dbReference type="PANTHER" id="PTHR47371">
    <property type="entry name" value="LIPOTEICHOIC ACID SYNTHASE"/>
    <property type="match status" value="1"/>
</dbReference>
<dbReference type="AlphaFoldDB" id="A0A9X2F5M8"/>
<keyword evidence="4 6" id="KW-1133">Transmembrane helix</keyword>
<dbReference type="Pfam" id="PF00884">
    <property type="entry name" value="Sulfatase"/>
    <property type="match status" value="1"/>
</dbReference>
<evidence type="ECO:0000256" key="6">
    <source>
        <dbReference type="SAM" id="Phobius"/>
    </source>
</evidence>
<evidence type="ECO:0000313" key="8">
    <source>
        <dbReference type="EMBL" id="MCO4294619.1"/>
    </source>
</evidence>
<sequence>MILISRVYEIVVTSNFSNYPQGSIWALLHGLKFDVIFYLQLSAILMIPYLIIAFFNPRVALYFFAFATVLLMLGNILLLQYFSTARVPLGADLFGYSLAEIKHTVGASGELKIFPFIVIFLYLGIMFRVMLKHVYFKIKPLGVAVLTILILCSCLPFKQFQPESSKFDNEFAMLVAYNKLSFFTQSVSAYYLKGGGEDQKFTFTTIAASAEGNPFTYIDADYPFLHKETTPDMLGEYLNLGKTPPNIIFIIVESLGRAYSGEGAYLGSFTPFLDSLMQKSLYWENCLSTSGRTFQVLPSTLASVPFGDHGFAELEDKMPEHLSLISLLKKQAGYSSRFVYGGEAEFDKMEGFLNRQGIGEIIDSRKFGAGYQKLPANANGFTWGFGDHEIFRRYLQDLNTQSGTPRMDVMLTIATHDPFLVPNQENYNRKFEERLKTLKLDEKTNSFDKQYTPQLAAMLYFDESIRYFFNEVSKTKEFANTIFVITGDHRMPEIPISTQIDRFHVPLIIYSPMLKKTEKFSSIVSHFDITPSLIAMLNKANYIKRPTVAAWMGHGLDNSKGFRSLQTYPMIRNKNEIMDILSTDQFLSAQSIYDISPNLGLEPVENSSKAQQMKNELDNFLRKNNYACKNNKLIPDSLKVYYK</sequence>
<keyword evidence="9" id="KW-1185">Reference proteome</keyword>
<evidence type="ECO:0000256" key="1">
    <source>
        <dbReference type="ARBA" id="ARBA00004651"/>
    </source>
</evidence>